<keyword evidence="2" id="KW-1185">Reference proteome</keyword>
<name>A0ACB6R3Z5_9PLEO</name>
<reference evidence="1" key="1">
    <citation type="journal article" date="2020" name="Stud. Mycol.">
        <title>101 Dothideomycetes genomes: a test case for predicting lifestyles and emergence of pathogens.</title>
        <authorList>
            <person name="Haridas S."/>
            <person name="Albert R."/>
            <person name="Binder M."/>
            <person name="Bloem J."/>
            <person name="Labutti K."/>
            <person name="Salamov A."/>
            <person name="Andreopoulos B."/>
            <person name="Baker S."/>
            <person name="Barry K."/>
            <person name="Bills G."/>
            <person name="Bluhm B."/>
            <person name="Cannon C."/>
            <person name="Castanera R."/>
            <person name="Culley D."/>
            <person name="Daum C."/>
            <person name="Ezra D."/>
            <person name="Gonzalez J."/>
            <person name="Henrissat B."/>
            <person name="Kuo A."/>
            <person name="Liang C."/>
            <person name="Lipzen A."/>
            <person name="Lutzoni F."/>
            <person name="Magnuson J."/>
            <person name="Mondo S."/>
            <person name="Nolan M."/>
            <person name="Ohm R."/>
            <person name="Pangilinan J."/>
            <person name="Park H.-J."/>
            <person name="Ramirez L."/>
            <person name="Alfaro M."/>
            <person name="Sun H."/>
            <person name="Tritt A."/>
            <person name="Yoshinaga Y."/>
            <person name="Zwiers L.-H."/>
            <person name="Turgeon B."/>
            <person name="Goodwin S."/>
            <person name="Spatafora J."/>
            <person name="Crous P."/>
            <person name="Grigoriev I."/>
        </authorList>
    </citation>
    <scope>NUCLEOTIDE SEQUENCE</scope>
    <source>
        <strain evidence="1">ATCC 200398</strain>
    </source>
</reference>
<comment type="caution">
    <text evidence="1">The sequence shown here is derived from an EMBL/GenBank/DDBJ whole genome shotgun (WGS) entry which is preliminary data.</text>
</comment>
<dbReference type="Proteomes" id="UP000799755">
    <property type="component" value="Unassembled WGS sequence"/>
</dbReference>
<protein>
    <submittedName>
        <fullName evidence="1">Uncharacterized protein</fullName>
    </submittedName>
</protein>
<feature type="non-terminal residue" evidence="1">
    <location>
        <position position="102"/>
    </location>
</feature>
<sequence>LLDVHVQDAPKSGAPRKRTPLFDIELAEKVRKDRFSREKSTYQLEYEFRQQGREIGSTSIWSSLKEQGFKKVKLTKKPGLTPQMRKDRLQWCRDHADWTIED</sequence>
<proteinExistence type="predicted"/>
<dbReference type="EMBL" id="MU003500">
    <property type="protein sequence ID" value="KAF2473047.1"/>
    <property type="molecule type" value="Genomic_DNA"/>
</dbReference>
<feature type="non-terminal residue" evidence="1">
    <location>
        <position position="1"/>
    </location>
</feature>
<evidence type="ECO:0000313" key="2">
    <source>
        <dbReference type="Proteomes" id="UP000799755"/>
    </source>
</evidence>
<accession>A0ACB6R3Z5</accession>
<organism evidence="1 2">
    <name type="scientific">Lindgomyces ingoldianus</name>
    <dbReference type="NCBI Taxonomy" id="673940"/>
    <lineage>
        <taxon>Eukaryota</taxon>
        <taxon>Fungi</taxon>
        <taxon>Dikarya</taxon>
        <taxon>Ascomycota</taxon>
        <taxon>Pezizomycotina</taxon>
        <taxon>Dothideomycetes</taxon>
        <taxon>Pleosporomycetidae</taxon>
        <taxon>Pleosporales</taxon>
        <taxon>Lindgomycetaceae</taxon>
        <taxon>Lindgomyces</taxon>
    </lineage>
</organism>
<evidence type="ECO:0000313" key="1">
    <source>
        <dbReference type="EMBL" id="KAF2473047.1"/>
    </source>
</evidence>
<gene>
    <name evidence="1" type="ORF">BDR25DRAFT_177460</name>
</gene>